<reference evidence="2 3" key="1">
    <citation type="submission" date="2019-04" db="EMBL/GenBank/DDBJ databases">
        <title>Natronomonas sp. F20-122 a newhaloarchaeon isolated from a saline saltern of Isla Bacuta, Huelva, Spain.</title>
        <authorList>
            <person name="Duran-Viseras A."/>
            <person name="Sanchez-Porro C."/>
            <person name="Ventosa A."/>
        </authorList>
    </citation>
    <scope>NUCLEOTIDE SEQUENCE [LARGE SCALE GENOMIC DNA]</scope>
    <source>
        <strain evidence="2 3">F20-122</strain>
    </source>
</reference>
<dbReference type="InterPro" id="IPR000073">
    <property type="entry name" value="AB_hydrolase_1"/>
</dbReference>
<proteinExistence type="predicted"/>
<dbReference type="InterPro" id="IPR029058">
    <property type="entry name" value="AB_hydrolase_fold"/>
</dbReference>
<dbReference type="Gene3D" id="3.40.50.1820">
    <property type="entry name" value="alpha/beta hydrolase"/>
    <property type="match status" value="1"/>
</dbReference>
<feature type="domain" description="AB hydrolase-1" evidence="1">
    <location>
        <begin position="47"/>
        <end position="301"/>
    </location>
</feature>
<organism evidence="2 3">
    <name type="scientific">Natronomonas salsuginis</name>
    <dbReference type="NCBI Taxonomy" id="2217661"/>
    <lineage>
        <taxon>Archaea</taxon>
        <taxon>Methanobacteriati</taxon>
        <taxon>Methanobacteriota</taxon>
        <taxon>Stenosarchaea group</taxon>
        <taxon>Halobacteria</taxon>
        <taxon>Halobacteriales</taxon>
        <taxon>Natronomonadaceae</taxon>
        <taxon>Natronomonas</taxon>
    </lineage>
</organism>
<protein>
    <submittedName>
        <fullName evidence="2">Alpha/beta hydrolase</fullName>
    </submittedName>
</protein>
<dbReference type="OrthoDB" id="299757at2157"/>
<keyword evidence="3" id="KW-1185">Reference proteome</keyword>
<dbReference type="GO" id="GO:0016787">
    <property type="term" value="F:hydrolase activity"/>
    <property type="evidence" value="ECO:0007669"/>
    <property type="project" value="UniProtKB-KW"/>
</dbReference>
<sequence length="327" mass="37374">MSETEQQFADVDKDAAIKGYEPKYIDVQYGNLDGINTRYYDIGEGEPLILVHGNNWSGSSSANSWSETFEYLSEEYRVLAVDRIGCGMTDNPDDPEDFRYESDINHIIGFIEALGLDSCHIAGWSRGGGLVTRVAVEVPEMIDSLIICNSATLGPAAGDGHHRRDIIFKQDELGLEKTGPEYMEYFYSQYSHQRDYITDERLEICAYLENTKKALETDRIMNEEGQMEHWQQTLDEEMKETHIRIKDGVLDMPVLYVFGRDDPTVPPLMAMAAYDMIGEHNDKVHMNIINHCGHMIFLEHPKELAQTMTGFLNLWHGELADEPHEFY</sequence>
<dbReference type="InterPro" id="IPR050266">
    <property type="entry name" value="AB_hydrolase_sf"/>
</dbReference>
<gene>
    <name evidence="2" type="ORF">DM868_14715</name>
</gene>
<evidence type="ECO:0000313" key="3">
    <source>
        <dbReference type="Proteomes" id="UP000308037"/>
    </source>
</evidence>
<evidence type="ECO:0000313" key="2">
    <source>
        <dbReference type="EMBL" id="TKR24477.1"/>
    </source>
</evidence>
<dbReference type="RefSeq" id="WP_137277594.1">
    <property type="nucleotide sequence ID" value="NZ_QKNX01000009.1"/>
</dbReference>
<accession>A0A4U5JAE2</accession>
<dbReference type="Proteomes" id="UP000308037">
    <property type="component" value="Unassembled WGS sequence"/>
</dbReference>
<dbReference type="AlphaFoldDB" id="A0A4U5JAE2"/>
<dbReference type="GO" id="GO:0016020">
    <property type="term" value="C:membrane"/>
    <property type="evidence" value="ECO:0007669"/>
    <property type="project" value="TreeGrafter"/>
</dbReference>
<name>A0A4U5JAE2_9EURY</name>
<keyword evidence="2" id="KW-0378">Hydrolase</keyword>
<dbReference type="Pfam" id="PF00561">
    <property type="entry name" value="Abhydrolase_1"/>
    <property type="match status" value="1"/>
</dbReference>
<dbReference type="PRINTS" id="PR00111">
    <property type="entry name" value="ABHYDROLASE"/>
</dbReference>
<evidence type="ECO:0000259" key="1">
    <source>
        <dbReference type="Pfam" id="PF00561"/>
    </source>
</evidence>
<dbReference type="PANTHER" id="PTHR43798:SF33">
    <property type="entry name" value="HYDROLASE, PUTATIVE (AFU_ORTHOLOGUE AFUA_2G14860)-RELATED"/>
    <property type="match status" value="1"/>
</dbReference>
<dbReference type="PANTHER" id="PTHR43798">
    <property type="entry name" value="MONOACYLGLYCEROL LIPASE"/>
    <property type="match status" value="1"/>
</dbReference>
<dbReference type="EMBL" id="QKNX01000009">
    <property type="protein sequence ID" value="TKR24477.1"/>
    <property type="molecule type" value="Genomic_DNA"/>
</dbReference>
<dbReference type="SUPFAM" id="SSF53474">
    <property type="entry name" value="alpha/beta-Hydrolases"/>
    <property type="match status" value="1"/>
</dbReference>
<comment type="caution">
    <text evidence="2">The sequence shown here is derived from an EMBL/GenBank/DDBJ whole genome shotgun (WGS) entry which is preliminary data.</text>
</comment>